<organism evidence="3 4">
    <name type="scientific">Octadecabacter ascidiaceicola</name>
    <dbReference type="NCBI Taxonomy" id="1655543"/>
    <lineage>
        <taxon>Bacteria</taxon>
        <taxon>Pseudomonadati</taxon>
        <taxon>Pseudomonadota</taxon>
        <taxon>Alphaproteobacteria</taxon>
        <taxon>Rhodobacterales</taxon>
        <taxon>Roseobacteraceae</taxon>
        <taxon>Octadecabacter</taxon>
    </lineage>
</organism>
<keyword evidence="1" id="KW-1133">Transmembrane helix</keyword>
<dbReference type="OrthoDB" id="9767994at2"/>
<dbReference type="Pfam" id="PF02738">
    <property type="entry name" value="MoCoBD_1"/>
    <property type="match status" value="1"/>
</dbReference>
<dbReference type="AlphaFoldDB" id="A0A238KBN8"/>
<dbReference type="RefSeq" id="WP_093996396.1">
    <property type="nucleotide sequence ID" value="NZ_FXYD01000003.1"/>
</dbReference>
<keyword evidence="1" id="KW-0472">Membrane</keyword>
<evidence type="ECO:0000313" key="4">
    <source>
        <dbReference type="Proteomes" id="UP000203464"/>
    </source>
</evidence>
<dbReference type="Gene3D" id="3.90.1170.50">
    <property type="entry name" value="Aldehyde oxidase/xanthine dehydrogenase, a/b hammerhead"/>
    <property type="match status" value="1"/>
</dbReference>
<keyword evidence="3" id="KW-0560">Oxidoreductase</keyword>
<dbReference type="InterPro" id="IPR000674">
    <property type="entry name" value="Ald_Oxase/Xan_DH_a/b"/>
</dbReference>
<dbReference type="InterPro" id="IPR037165">
    <property type="entry name" value="AldOxase/xan_DH_Mopterin-bd_sf"/>
</dbReference>
<gene>
    <name evidence="3" type="primary">iorB</name>
    <name evidence="3" type="ORF">OCA8868_01981</name>
</gene>
<dbReference type="PANTHER" id="PTHR47495">
    <property type="entry name" value="ALDEHYDE DEHYDROGENASE"/>
    <property type="match status" value="1"/>
</dbReference>
<dbReference type="InterPro" id="IPR052516">
    <property type="entry name" value="N-heterocyclic_Hydroxylase"/>
</dbReference>
<dbReference type="InterPro" id="IPR008274">
    <property type="entry name" value="AldOxase/xan_DH_MoCoBD1"/>
</dbReference>
<reference evidence="4" key="1">
    <citation type="submission" date="2017-05" db="EMBL/GenBank/DDBJ databases">
        <authorList>
            <person name="Rodrigo-Torres L."/>
            <person name="Arahal R. D."/>
            <person name="Lucena T."/>
        </authorList>
    </citation>
    <scope>NUCLEOTIDE SEQUENCE [LARGE SCALE GENOMIC DNA]</scope>
    <source>
        <strain evidence="4">CECT 8868</strain>
    </source>
</reference>
<dbReference type="SUPFAM" id="SSF56003">
    <property type="entry name" value="Molybdenum cofactor-binding domain"/>
    <property type="match status" value="2"/>
</dbReference>
<evidence type="ECO:0000256" key="1">
    <source>
        <dbReference type="SAM" id="Phobius"/>
    </source>
</evidence>
<dbReference type="PIRSF" id="PIRSF036389">
    <property type="entry name" value="IOR_B"/>
    <property type="match status" value="1"/>
</dbReference>
<dbReference type="EMBL" id="FXYD01000003">
    <property type="protein sequence ID" value="SMX39466.1"/>
    <property type="molecule type" value="Genomic_DNA"/>
</dbReference>
<evidence type="ECO:0000259" key="2">
    <source>
        <dbReference type="SMART" id="SM01008"/>
    </source>
</evidence>
<dbReference type="GO" id="GO:0047121">
    <property type="term" value="F:isoquinoline 1-oxidoreductase activity"/>
    <property type="evidence" value="ECO:0007669"/>
    <property type="project" value="UniProtKB-EC"/>
</dbReference>
<proteinExistence type="predicted"/>
<dbReference type="EC" id="1.3.99.16" evidence="3"/>
<dbReference type="Gene3D" id="3.30.365.10">
    <property type="entry name" value="Aldehyde oxidase/xanthine dehydrogenase, molybdopterin binding domain"/>
    <property type="match status" value="4"/>
</dbReference>
<feature type="transmembrane region" description="Helical" evidence="1">
    <location>
        <begin position="12"/>
        <end position="30"/>
    </location>
</feature>
<dbReference type="PANTHER" id="PTHR47495:SF1">
    <property type="entry name" value="BLL3820 PROTEIN"/>
    <property type="match status" value="1"/>
</dbReference>
<keyword evidence="1" id="KW-0812">Transmembrane</keyword>
<dbReference type="Pfam" id="PF20256">
    <property type="entry name" value="MoCoBD_2"/>
    <property type="match status" value="1"/>
</dbReference>
<dbReference type="InterPro" id="IPR046867">
    <property type="entry name" value="AldOxase/xan_DH_MoCoBD2"/>
</dbReference>
<name>A0A238KBN8_9RHOB</name>
<protein>
    <submittedName>
        <fullName evidence="3">Isoquinoline 1-oxidoreductase subunit beta</fullName>
        <ecNumber evidence="3">1.3.99.16</ecNumber>
    </submittedName>
</protein>
<dbReference type="InterPro" id="IPR012368">
    <property type="entry name" value="OxRdtase_Mopterin-bd_su_IorB"/>
</dbReference>
<dbReference type="Proteomes" id="UP000203464">
    <property type="component" value="Unassembled WGS sequence"/>
</dbReference>
<keyword evidence="4" id="KW-1185">Reference proteome</keyword>
<dbReference type="SMART" id="SM01008">
    <property type="entry name" value="Ald_Xan_dh_C"/>
    <property type="match status" value="1"/>
</dbReference>
<feature type="domain" description="Aldehyde oxidase/xanthine dehydrogenase a/b hammerhead" evidence="2">
    <location>
        <begin position="241"/>
        <end position="322"/>
    </location>
</feature>
<sequence>MASVGKIARRTFLIGSAAIAGGVAFGTYMVKRPIPNPLLDDLADGEAAITPFVKIAAEGVTLITPRADKGQGAYSIQAYLIAEELDIDPKDTIRTPGLPGPAYYNAAVMTEGSPLPAYDESATAETIRSVLRVIPKLFALQMTGGSSTVPDMYDKLRHAGAVARETLKEAAAIRTGFARAQLTTENGHVVTPDGDKIAYTDLAVEAAEIDPITDVELRDPKDWRYLGKPGLTRIDMEPKCTGAEKYGIDLNFDGMLFASICANPGIGGALESFDASAAESMPGVQSIIEVKAGNAGVAVIASNTWYAFQAVNAIECEWGAPAYPATSAEIFANLEAAVNKEDNFDHRQRDEGDVDAALAEGEVFEAQYRIPFLAHAPMEPMNAIVKVTDEKVEIWTGTQIPLFIKNRVAQNLGIEAENVFVYVQPMGGSFGHKLEMTHVEQAAEVAASVKGTPVKFTWSREEDMTHDYPRPASVMHARGKIKDGKVDTFDVSVSQSAMAPGWFGRLTGIGIPGPDATITTGSWDQPFAIPNYRVTGYRAPDMVPVSSWRSVGASGNGFYHDTFLDELIHKAGADPMEERLRLCLHEQSRKVLEEVAELSGWDGPSMGEDKGRGVAFCLSFGVPTAQVIEVTNTDRGIRIDKAFIVADVGRVLDPMNAEAQLTGGMIYALSHAINSELTYENYGPVQNNYHAYEGLRLYQTPQIEVRILENMSGIRGVGEPGVPPAAPALGNAIFAATGQRIREMPFNKHIDFI</sequence>
<evidence type="ECO:0000313" key="3">
    <source>
        <dbReference type="EMBL" id="SMX39466.1"/>
    </source>
</evidence>
<accession>A0A238KBN8</accession>